<protein>
    <submittedName>
        <fullName evidence="2">Uncharacterized protein</fullName>
    </submittedName>
</protein>
<evidence type="ECO:0000256" key="1">
    <source>
        <dbReference type="SAM" id="MobiDB-lite"/>
    </source>
</evidence>
<feature type="region of interest" description="Disordered" evidence="1">
    <location>
        <begin position="98"/>
        <end position="122"/>
    </location>
</feature>
<feature type="compositionally biased region" description="Acidic residues" evidence="1">
    <location>
        <begin position="158"/>
        <end position="176"/>
    </location>
</feature>
<comment type="caution">
    <text evidence="2">The sequence shown here is derived from an EMBL/GenBank/DDBJ whole genome shotgun (WGS) entry which is preliminary data.</text>
</comment>
<reference evidence="2 3" key="1">
    <citation type="journal article" date="2022" name="bioRxiv">
        <title>Genomics of Preaxostyla Flagellates Illuminates Evolutionary Transitions and the Path Towards Mitochondrial Loss.</title>
        <authorList>
            <person name="Novak L.V.F."/>
            <person name="Treitli S.C."/>
            <person name="Pyrih J."/>
            <person name="Halakuc P."/>
            <person name="Pipaliya S.V."/>
            <person name="Vacek V."/>
            <person name="Brzon O."/>
            <person name="Soukal P."/>
            <person name="Eme L."/>
            <person name="Dacks J.B."/>
            <person name="Karnkowska A."/>
            <person name="Elias M."/>
            <person name="Hampl V."/>
        </authorList>
    </citation>
    <scope>NUCLEOTIDE SEQUENCE [LARGE SCALE GENOMIC DNA]</scope>
    <source>
        <strain evidence="2">NAU3</strain>
        <tissue evidence="2">Gut</tissue>
    </source>
</reference>
<feature type="compositionally biased region" description="Basic and acidic residues" evidence="1">
    <location>
        <begin position="177"/>
        <end position="186"/>
    </location>
</feature>
<sequence length="186" mass="20921">MQNSAQAVDTPGCVDCLASLLTCDRFVVSLSAEIIPILFECSVAVHDSPMNDLSLPVTVQPEKNSSGFIHTSALFETSQALMSFVTFKNLEKRKKKERLRKMKEEEMEEGEEQTEKAKEKDEPAEFGFGLNVEKMVEGLTHVWGVKLSELADEMIELDEQEDDKTTEIVDSEDENEEKVLITRESA</sequence>
<feature type="region of interest" description="Disordered" evidence="1">
    <location>
        <begin position="158"/>
        <end position="186"/>
    </location>
</feature>
<gene>
    <name evidence="2" type="ORF">BLNAU_1530</name>
</gene>
<name>A0ABQ9YIA0_9EUKA</name>
<accession>A0ABQ9YIA0</accession>
<keyword evidence="3" id="KW-1185">Reference proteome</keyword>
<organism evidence="2 3">
    <name type="scientific">Blattamonas nauphoetae</name>
    <dbReference type="NCBI Taxonomy" id="2049346"/>
    <lineage>
        <taxon>Eukaryota</taxon>
        <taxon>Metamonada</taxon>
        <taxon>Preaxostyla</taxon>
        <taxon>Oxymonadida</taxon>
        <taxon>Blattamonas</taxon>
    </lineage>
</organism>
<proteinExistence type="predicted"/>
<evidence type="ECO:0000313" key="2">
    <source>
        <dbReference type="EMBL" id="KAK2963487.1"/>
    </source>
</evidence>
<dbReference type="EMBL" id="JARBJD010000006">
    <property type="protein sequence ID" value="KAK2963487.1"/>
    <property type="molecule type" value="Genomic_DNA"/>
</dbReference>
<dbReference type="Proteomes" id="UP001281761">
    <property type="component" value="Unassembled WGS sequence"/>
</dbReference>
<feature type="compositionally biased region" description="Basic and acidic residues" evidence="1">
    <location>
        <begin position="113"/>
        <end position="122"/>
    </location>
</feature>
<evidence type="ECO:0000313" key="3">
    <source>
        <dbReference type="Proteomes" id="UP001281761"/>
    </source>
</evidence>